<dbReference type="SMART" id="SM00829">
    <property type="entry name" value="PKS_ER"/>
    <property type="match status" value="1"/>
</dbReference>
<accession>A0A067MVM6</accession>
<dbReference type="InterPro" id="IPR011032">
    <property type="entry name" value="GroES-like_sf"/>
</dbReference>
<dbReference type="Proteomes" id="UP000027195">
    <property type="component" value="Unassembled WGS sequence"/>
</dbReference>
<dbReference type="Gene3D" id="3.40.50.720">
    <property type="entry name" value="NAD(P)-binding Rossmann-like Domain"/>
    <property type="match status" value="1"/>
</dbReference>
<dbReference type="GO" id="GO:0016628">
    <property type="term" value="F:oxidoreductase activity, acting on the CH-CH group of donors, NAD or NADP as acceptor"/>
    <property type="evidence" value="ECO:0007669"/>
    <property type="project" value="InterPro"/>
</dbReference>
<dbReference type="Pfam" id="PF16884">
    <property type="entry name" value="ADH_N_2"/>
    <property type="match status" value="1"/>
</dbReference>
<reference evidence="4" key="1">
    <citation type="journal article" date="2014" name="Proc. Natl. Acad. Sci. U.S.A.">
        <title>Extensive sampling of basidiomycete genomes demonstrates inadequacy of the white-rot/brown-rot paradigm for wood decay fungi.</title>
        <authorList>
            <person name="Riley R."/>
            <person name="Salamov A.A."/>
            <person name="Brown D.W."/>
            <person name="Nagy L.G."/>
            <person name="Floudas D."/>
            <person name="Held B.W."/>
            <person name="Levasseur A."/>
            <person name="Lombard V."/>
            <person name="Morin E."/>
            <person name="Otillar R."/>
            <person name="Lindquist E.A."/>
            <person name="Sun H."/>
            <person name="LaButti K.M."/>
            <person name="Schmutz J."/>
            <person name="Jabbour D."/>
            <person name="Luo H."/>
            <person name="Baker S.E."/>
            <person name="Pisabarro A.G."/>
            <person name="Walton J.D."/>
            <person name="Blanchette R.A."/>
            <person name="Henrissat B."/>
            <person name="Martin F."/>
            <person name="Cullen D."/>
            <person name="Hibbett D.S."/>
            <person name="Grigoriev I.V."/>
        </authorList>
    </citation>
    <scope>NUCLEOTIDE SEQUENCE [LARGE SCALE GENOMIC DNA]</scope>
    <source>
        <strain evidence="4">FD-172 SS1</strain>
    </source>
</reference>
<dbReference type="PANTHER" id="PTHR43205:SF42">
    <property type="entry name" value="ALCOHOL DEHYDROGENASE, ZINC-CONTAINING (AFU_ORTHOLOGUE AFUA_7G04530)"/>
    <property type="match status" value="1"/>
</dbReference>
<evidence type="ECO:0000256" key="1">
    <source>
        <dbReference type="ARBA" id="ARBA00023002"/>
    </source>
</evidence>
<dbReference type="CDD" id="cd05288">
    <property type="entry name" value="PGDH"/>
    <property type="match status" value="1"/>
</dbReference>
<evidence type="ECO:0000313" key="4">
    <source>
        <dbReference type="Proteomes" id="UP000027195"/>
    </source>
</evidence>
<protein>
    <recommendedName>
        <fullName evidence="2">Enoyl reductase (ER) domain-containing protein</fullName>
    </recommendedName>
</protein>
<dbReference type="Pfam" id="PF00107">
    <property type="entry name" value="ADH_zinc_N"/>
    <property type="match status" value="1"/>
</dbReference>
<dbReference type="InterPro" id="IPR041694">
    <property type="entry name" value="ADH_N_2"/>
</dbReference>
<dbReference type="Gene3D" id="3.90.180.10">
    <property type="entry name" value="Medium-chain alcohol dehydrogenases, catalytic domain"/>
    <property type="match status" value="1"/>
</dbReference>
<name>A0A067MVM6_BOTB1</name>
<dbReference type="PANTHER" id="PTHR43205">
    <property type="entry name" value="PROSTAGLANDIN REDUCTASE"/>
    <property type="match status" value="1"/>
</dbReference>
<keyword evidence="4" id="KW-1185">Reference proteome</keyword>
<dbReference type="InterPro" id="IPR020843">
    <property type="entry name" value="ER"/>
</dbReference>
<dbReference type="HOGENOM" id="CLU_026673_29_2_1"/>
<organism evidence="3 4">
    <name type="scientific">Botryobasidium botryosum (strain FD-172 SS1)</name>
    <dbReference type="NCBI Taxonomy" id="930990"/>
    <lineage>
        <taxon>Eukaryota</taxon>
        <taxon>Fungi</taxon>
        <taxon>Dikarya</taxon>
        <taxon>Basidiomycota</taxon>
        <taxon>Agaricomycotina</taxon>
        <taxon>Agaricomycetes</taxon>
        <taxon>Cantharellales</taxon>
        <taxon>Botryobasidiaceae</taxon>
        <taxon>Botryobasidium</taxon>
    </lineage>
</organism>
<dbReference type="InterPro" id="IPR013149">
    <property type="entry name" value="ADH-like_C"/>
</dbReference>
<dbReference type="FunFam" id="3.40.50.720:FF:000121">
    <property type="entry name" value="Prostaglandin reductase 2"/>
    <property type="match status" value="1"/>
</dbReference>
<dbReference type="SUPFAM" id="SSF50129">
    <property type="entry name" value="GroES-like"/>
    <property type="match status" value="1"/>
</dbReference>
<dbReference type="EMBL" id="KL198030">
    <property type="protein sequence ID" value="KDQ15907.1"/>
    <property type="molecule type" value="Genomic_DNA"/>
</dbReference>
<evidence type="ECO:0000259" key="2">
    <source>
        <dbReference type="SMART" id="SM00829"/>
    </source>
</evidence>
<proteinExistence type="predicted"/>
<keyword evidence="1" id="KW-0560">Oxidoreductase</keyword>
<dbReference type="InterPro" id="IPR045010">
    <property type="entry name" value="MDR_fam"/>
</dbReference>
<dbReference type="InParanoid" id="A0A067MVM6"/>
<dbReference type="OrthoDB" id="809632at2759"/>
<evidence type="ECO:0000313" key="3">
    <source>
        <dbReference type="EMBL" id="KDQ15907.1"/>
    </source>
</evidence>
<dbReference type="AlphaFoldDB" id="A0A067MVM6"/>
<sequence length="344" mass="37388">MAPTLPETVTRVFLAERPGAGPIKDDTFAVERVPLPQPASDDEVLVRVDYVSLDPAMRGWLNDTRSYIAPVKIGETMRAQGLGTVVKGNKTFQVGDQVSGGLGWAEYAVLKEKALTKITPPEGSTALDYLGPLGMPGMTAYIGLLEVSGINAGETLLVSGAAGAVGSIVCQIGKLKGAKVVALAGADEKCRWLEEELGVDRALNYKSPNFRKEFKDAVGYLDVFFDNVGGDILDLALTRLNKNARIALCGAISDYNVKEKKGMQNYLNLISQRAKIEGFVVLDYTARFPEFAAEVAQWIKEGRVKRKFHIEEGVERCPEYLQLLFNGGNTGKLVVKVSKETSRL</sequence>
<gene>
    <name evidence="3" type="ORF">BOTBODRAFT_31355</name>
</gene>
<dbReference type="InterPro" id="IPR036291">
    <property type="entry name" value="NAD(P)-bd_dom_sf"/>
</dbReference>
<feature type="domain" description="Enoyl reductase (ER)" evidence="2">
    <location>
        <begin position="21"/>
        <end position="335"/>
    </location>
</feature>
<dbReference type="SUPFAM" id="SSF51735">
    <property type="entry name" value="NAD(P)-binding Rossmann-fold domains"/>
    <property type="match status" value="1"/>
</dbReference>